<accession>A0A314XES1</accession>
<dbReference type="InterPro" id="IPR036180">
    <property type="entry name" value="Gelsolin-like_dom_sf"/>
</dbReference>
<dbReference type="InterPro" id="IPR029006">
    <property type="entry name" value="ADF-H/Gelsolin-like_dom_sf"/>
</dbReference>
<proteinExistence type="predicted"/>
<dbReference type="STRING" id="2094558.A0A314XES1"/>
<gene>
    <name evidence="1" type="ORF">Pyn_39781</name>
</gene>
<dbReference type="Gene3D" id="3.40.20.10">
    <property type="entry name" value="Severin"/>
    <property type="match status" value="1"/>
</dbReference>
<dbReference type="Proteomes" id="UP000250321">
    <property type="component" value="Unassembled WGS sequence"/>
</dbReference>
<dbReference type="OrthoDB" id="49016at2759"/>
<sequence>MPLGRKMIYPDSLPVKTLLKLLYPCLIRLDEYLLKASSEANDLKSIENRLRLVAESLDSRGLYIFDDGFRYVVWFGRVLPPDIPKKYMKKSGLLQV</sequence>
<evidence type="ECO:0000313" key="1">
    <source>
        <dbReference type="EMBL" id="PQP91714.1"/>
    </source>
</evidence>
<reference evidence="1 2" key="1">
    <citation type="submission" date="2018-02" db="EMBL/GenBank/DDBJ databases">
        <title>Draft genome of wild Prunus yedoensis var. nudiflora.</title>
        <authorList>
            <person name="Baek S."/>
            <person name="Kim J.-H."/>
            <person name="Choi K."/>
            <person name="Kim G.-B."/>
            <person name="Cho A."/>
            <person name="Jang H."/>
            <person name="Shin C.-H."/>
            <person name="Yu H.-J."/>
            <person name="Mun J.-H."/>
        </authorList>
    </citation>
    <scope>NUCLEOTIDE SEQUENCE [LARGE SCALE GENOMIC DNA]</scope>
    <source>
        <strain evidence="2">cv. Jeju island</strain>
        <tissue evidence="1">Leaf</tissue>
    </source>
</reference>
<name>A0A314XES1_PRUYE</name>
<protein>
    <submittedName>
        <fullName evidence="1">Protein transport protein Sec24-like</fullName>
    </submittedName>
</protein>
<dbReference type="EMBL" id="PJQY01002671">
    <property type="protein sequence ID" value="PQP91714.1"/>
    <property type="molecule type" value="Genomic_DNA"/>
</dbReference>
<dbReference type="SUPFAM" id="SSF82754">
    <property type="entry name" value="C-terminal, gelsolin-like domain of Sec23/24"/>
    <property type="match status" value="1"/>
</dbReference>
<comment type="caution">
    <text evidence="1">The sequence shown here is derived from an EMBL/GenBank/DDBJ whole genome shotgun (WGS) entry which is preliminary data.</text>
</comment>
<keyword evidence="2" id="KW-1185">Reference proteome</keyword>
<evidence type="ECO:0000313" key="2">
    <source>
        <dbReference type="Proteomes" id="UP000250321"/>
    </source>
</evidence>
<organism evidence="1 2">
    <name type="scientific">Prunus yedoensis var. nudiflora</name>
    <dbReference type="NCBI Taxonomy" id="2094558"/>
    <lineage>
        <taxon>Eukaryota</taxon>
        <taxon>Viridiplantae</taxon>
        <taxon>Streptophyta</taxon>
        <taxon>Embryophyta</taxon>
        <taxon>Tracheophyta</taxon>
        <taxon>Spermatophyta</taxon>
        <taxon>Magnoliopsida</taxon>
        <taxon>eudicotyledons</taxon>
        <taxon>Gunneridae</taxon>
        <taxon>Pentapetalae</taxon>
        <taxon>rosids</taxon>
        <taxon>fabids</taxon>
        <taxon>Rosales</taxon>
        <taxon>Rosaceae</taxon>
        <taxon>Amygdaloideae</taxon>
        <taxon>Amygdaleae</taxon>
        <taxon>Prunus</taxon>
    </lineage>
</organism>
<dbReference type="AlphaFoldDB" id="A0A314XES1"/>